<organism evidence="1 2">
    <name type="scientific">Quercus rubra</name>
    <name type="common">Northern red oak</name>
    <name type="synonym">Quercus borealis</name>
    <dbReference type="NCBI Taxonomy" id="3512"/>
    <lineage>
        <taxon>Eukaryota</taxon>
        <taxon>Viridiplantae</taxon>
        <taxon>Streptophyta</taxon>
        <taxon>Embryophyta</taxon>
        <taxon>Tracheophyta</taxon>
        <taxon>Spermatophyta</taxon>
        <taxon>Magnoliopsida</taxon>
        <taxon>eudicotyledons</taxon>
        <taxon>Gunneridae</taxon>
        <taxon>Pentapetalae</taxon>
        <taxon>rosids</taxon>
        <taxon>fabids</taxon>
        <taxon>Fagales</taxon>
        <taxon>Fagaceae</taxon>
        <taxon>Quercus</taxon>
    </lineage>
</organism>
<accession>A0AAN7DXG9</accession>
<name>A0AAN7DXG9_QUERU</name>
<dbReference type="EMBL" id="JAXUIC010000012">
    <property type="protein sequence ID" value="KAK4557733.1"/>
    <property type="molecule type" value="Genomic_DNA"/>
</dbReference>
<proteinExistence type="predicted"/>
<dbReference type="Proteomes" id="UP001324115">
    <property type="component" value="Unassembled WGS sequence"/>
</dbReference>
<protein>
    <submittedName>
        <fullName evidence="1">Uncharacterized protein</fullName>
    </submittedName>
</protein>
<evidence type="ECO:0000313" key="2">
    <source>
        <dbReference type="Proteomes" id="UP001324115"/>
    </source>
</evidence>
<comment type="caution">
    <text evidence="1">The sequence shown here is derived from an EMBL/GenBank/DDBJ whole genome shotgun (WGS) entry which is preliminary data.</text>
</comment>
<sequence>MEAGSSSSSGSSSDISISSSIDRNNSGIVTNQRKANEFQGIQIGNPFTLKVGQVFTGFGLGCGIGIGVGRPINLGAIPMLNQVMSATRGATDALSGVSRHVNDTMRKLGAKNIEAGVGCGVGFGHGFGVGLAVKPGVLHQIQSCLMQTMTKMMLKFGIAPNLPIGQGALPASLQSGMSMMNQSVNQNPMGSIMQLGTKLPEDTSQILPGYGNIGSGSTYENMPSKGTPIDSPFGSRTEKVLSSFLQNPALKGEDTELNDLAGRLRSENNMLHMVLKHQQVIQELLEENEKLRQVLVEDLKIPSSKLQANYSSRVKSPCTDCFECRRKQRRR</sequence>
<reference evidence="1 2" key="1">
    <citation type="journal article" date="2023" name="G3 (Bethesda)">
        <title>A haplotype-resolved chromosome-scale genome for Quercus rubra L. provides insights into the genetics of adaptive traits for red oak species.</title>
        <authorList>
            <person name="Kapoor B."/>
            <person name="Jenkins J."/>
            <person name="Schmutz J."/>
            <person name="Zhebentyayeva T."/>
            <person name="Kuelheim C."/>
            <person name="Coggeshall M."/>
            <person name="Heim C."/>
            <person name="Lasky J.R."/>
            <person name="Leites L."/>
            <person name="Islam-Faridi N."/>
            <person name="Romero-Severson J."/>
            <person name="DeLeo V.L."/>
            <person name="Lucas S.M."/>
            <person name="Lazic D."/>
            <person name="Gailing O."/>
            <person name="Carlson J."/>
            <person name="Staton M."/>
        </authorList>
    </citation>
    <scope>NUCLEOTIDE SEQUENCE [LARGE SCALE GENOMIC DNA]</scope>
    <source>
        <strain evidence="1">Pseudo-F2</strain>
    </source>
</reference>
<dbReference type="PANTHER" id="PTHR36051">
    <property type="entry name" value="DYNAMIN"/>
    <property type="match status" value="1"/>
</dbReference>
<gene>
    <name evidence="1" type="ORF">RGQ29_007482</name>
</gene>
<dbReference type="AlphaFoldDB" id="A0AAN7DXG9"/>
<dbReference type="PANTHER" id="PTHR36051:SF2">
    <property type="entry name" value="DYNAMIN"/>
    <property type="match status" value="1"/>
</dbReference>
<evidence type="ECO:0000313" key="1">
    <source>
        <dbReference type="EMBL" id="KAK4557733.1"/>
    </source>
</evidence>
<keyword evidence="2" id="KW-1185">Reference proteome</keyword>